<dbReference type="PaxDb" id="522772-Dacet_1208"/>
<dbReference type="PROSITE" id="PS51257">
    <property type="entry name" value="PROKAR_LIPOPROTEIN"/>
    <property type="match status" value="1"/>
</dbReference>
<protein>
    <recommendedName>
        <fullName evidence="4">Lipoprotein</fullName>
    </recommendedName>
</protein>
<dbReference type="KEGG" id="dap:Dacet_1208"/>
<evidence type="ECO:0008006" key="4">
    <source>
        <dbReference type="Google" id="ProtNLM"/>
    </source>
</evidence>
<evidence type="ECO:0000313" key="2">
    <source>
        <dbReference type="EMBL" id="ADD67980.1"/>
    </source>
</evidence>
<sequence precursor="true">MKRLFAIFLIFSLCVLMAACAATSGGGPNLVNGKPEWYFSPEKDGKIGGVGVSGIHKDGKTGQKKLAVERALGEIARQMGVKVQSFSNLTSQSSSYGTSVTGTDHSFFTVDGKIVTARIVEIWEDSYTHELYVWMVAE</sequence>
<dbReference type="Gene3D" id="3.10.28.20">
    <property type="entry name" value="Acetamidase/Formamidase-like domains"/>
    <property type="match status" value="1"/>
</dbReference>
<keyword evidence="1" id="KW-0732">Signal</keyword>
<dbReference type="RefSeq" id="WP_013010502.1">
    <property type="nucleotide sequence ID" value="NC_013943.1"/>
</dbReference>
<evidence type="ECO:0000313" key="3">
    <source>
        <dbReference type="Proteomes" id="UP000002012"/>
    </source>
</evidence>
<feature type="chain" id="PRO_5003058295" description="Lipoprotein" evidence="1">
    <location>
        <begin position="22"/>
        <end position="138"/>
    </location>
</feature>
<accession>D4H7I1</accession>
<dbReference type="OrthoDB" id="9815741at2"/>
<dbReference type="InParanoid" id="D4H7I1"/>
<dbReference type="EMBL" id="CP001968">
    <property type="protein sequence ID" value="ADD67980.1"/>
    <property type="molecule type" value="Genomic_DNA"/>
</dbReference>
<dbReference type="eggNOG" id="ENOG5034709">
    <property type="taxonomic scope" value="Bacteria"/>
</dbReference>
<keyword evidence="3" id="KW-1185">Reference proteome</keyword>
<proteinExistence type="predicted"/>
<evidence type="ECO:0000256" key="1">
    <source>
        <dbReference type="SAM" id="SignalP"/>
    </source>
</evidence>
<gene>
    <name evidence="2" type="ordered locus">Dacet_1208</name>
</gene>
<reference evidence="2 3" key="1">
    <citation type="journal article" date="2010" name="Stand. Genomic Sci.">
        <title>Complete genome sequence of Denitrovibrio acetiphilus type strain (N2460).</title>
        <authorList>
            <person name="Kiss H."/>
            <person name="Lang E."/>
            <person name="Lapidus A."/>
            <person name="Copeland A."/>
            <person name="Nolan M."/>
            <person name="Glavina Del Rio T."/>
            <person name="Chen F."/>
            <person name="Lucas S."/>
            <person name="Tice H."/>
            <person name="Cheng J.F."/>
            <person name="Han C."/>
            <person name="Goodwin L."/>
            <person name="Pitluck S."/>
            <person name="Liolios K."/>
            <person name="Pati A."/>
            <person name="Ivanova N."/>
            <person name="Mavromatis K."/>
            <person name="Chen A."/>
            <person name="Palaniappan K."/>
            <person name="Land M."/>
            <person name="Hauser L."/>
            <person name="Chang Y.J."/>
            <person name="Jeffries C.D."/>
            <person name="Detter J.C."/>
            <person name="Brettin T."/>
            <person name="Spring S."/>
            <person name="Rohde M."/>
            <person name="Goker M."/>
            <person name="Woyke T."/>
            <person name="Bristow J."/>
            <person name="Eisen J.A."/>
            <person name="Markowitz V."/>
            <person name="Hugenholtz P."/>
            <person name="Kyrpides N.C."/>
            <person name="Klenk H.P."/>
        </authorList>
    </citation>
    <scope>NUCLEOTIDE SEQUENCE [LARGE SCALE GENOMIC DNA]</scope>
    <source>
        <strain evidence="3">DSM 12809 / NBRC 114555 / N2460</strain>
    </source>
</reference>
<name>D4H7I1_DENA2</name>
<dbReference type="AlphaFoldDB" id="D4H7I1"/>
<dbReference type="STRING" id="522772.Dacet_1208"/>
<dbReference type="Proteomes" id="UP000002012">
    <property type="component" value="Chromosome"/>
</dbReference>
<organism evidence="2 3">
    <name type="scientific">Denitrovibrio acetiphilus (strain DSM 12809 / NBRC 114555 / N2460)</name>
    <dbReference type="NCBI Taxonomy" id="522772"/>
    <lineage>
        <taxon>Bacteria</taxon>
        <taxon>Pseudomonadati</taxon>
        <taxon>Deferribacterota</taxon>
        <taxon>Deferribacteres</taxon>
        <taxon>Deferribacterales</taxon>
        <taxon>Geovibrionaceae</taxon>
        <taxon>Denitrovibrio</taxon>
    </lineage>
</organism>
<feature type="signal peptide" evidence="1">
    <location>
        <begin position="1"/>
        <end position="21"/>
    </location>
</feature>
<dbReference type="HOGENOM" id="CLU_1851886_0_0_0"/>